<protein>
    <submittedName>
        <fullName evidence="3">CPBP family intramembrane metalloprotease</fullName>
    </submittedName>
</protein>
<reference evidence="3" key="1">
    <citation type="journal article" date="2020" name="mSystems">
        <title>Genome- and Community-Level Interaction Insights into Carbon Utilization and Element Cycling Functions of Hydrothermarchaeota in Hydrothermal Sediment.</title>
        <authorList>
            <person name="Zhou Z."/>
            <person name="Liu Y."/>
            <person name="Xu W."/>
            <person name="Pan J."/>
            <person name="Luo Z.H."/>
            <person name="Li M."/>
        </authorList>
    </citation>
    <scope>NUCLEOTIDE SEQUENCE [LARGE SCALE GENOMIC DNA]</scope>
    <source>
        <strain evidence="3">SpSt-1074</strain>
    </source>
</reference>
<dbReference type="InterPro" id="IPR003675">
    <property type="entry name" value="Rce1/LyrA-like_dom"/>
</dbReference>
<sequence>MGVLVFVVVAFGLAALLDVFVFLSGGLRGQDVALVWGVVRMYTPAAAALLSGYKWYRVRRSIGLRLVAVYLLAPATVFAALGLFVVLLTASGNYNPDRLMGLFASLQVPLDAATALLLVSVNAYTAAITLNALFAFGEEVGWRGFLQERLEAAGLGFVKASVAVGAVWGLWHASAIILLGYNYPDNRLAGVVLFPLFTASLSIPHAAVKKLSSSILPAASLHGAVNALWSTSILVTDLPIELAGLGPLAALSWGVVSLAVYAVMRFFKSWEGRSGC</sequence>
<keyword evidence="3" id="KW-0378">Hydrolase</keyword>
<comment type="caution">
    <text evidence="3">The sequence shown here is derived from an EMBL/GenBank/DDBJ whole genome shotgun (WGS) entry which is preliminary data.</text>
</comment>
<organism evidence="3">
    <name type="scientific">Caldiarchaeum subterraneum</name>
    <dbReference type="NCBI Taxonomy" id="311458"/>
    <lineage>
        <taxon>Archaea</taxon>
        <taxon>Nitrososphaerota</taxon>
        <taxon>Candidatus Caldarchaeales</taxon>
        <taxon>Candidatus Caldarchaeaceae</taxon>
        <taxon>Candidatus Caldarchaeum</taxon>
    </lineage>
</organism>
<dbReference type="InterPro" id="IPR042150">
    <property type="entry name" value="MmRce1-like"/>
</dbReference>
<dbReference type="GO" id="GO:0006508">
    <property type="term" value="P:proteolysis"/>
    <property type="evidence" value="ECO:0007669"/>
    <property type="project" value="UniProtKB-KW"/>
</dbReference>
<proteinExistence type="predicted"/>
<keyword evidence="3" id="KW-0645">Protease</keyword>
<dbReference type="PANTHER" id="PTHR35797:SF1">
    <property type="entry name" value="PROTEASE"/>
    <property type="match status" value="1"/>
</dbReference>
<evidence type="ECO:0000313" key="3">
    <source>
        <dbReference type="EMBL" id="HHM44517.1"/>
    </source>
</evidence>
<keyword evidence="3" id="KW-0482">Metalloprotease</keyword>
<accession>A0A7J3VU88</accession>
<gene>
    <name evidence="3" type="ORF">ENM31_04400</name>
</gene>
<name>A0A7J3VU88_CALS0</name>
<evidence type="ECO:0000256" key="1">
    <source>
        <dbReference type="SAM" id="Phobius"/>
    </source>
</evidence>
<dbReference type="EMBL" id="DRXH01000152">
    <property type="protein sequence ID" value="HHM44517.1"/>
    <property type="molecule type" value="Genomic_DNA"/>
</dbReference>
<evidence type="ECO:0000259" key="2">
    <source>
        <dbReference type="Pfam" id="PF02517"/>
    </source>
</evidence>
<feature type="transmembrane region" description="Helical" evidence="1">
    <location>
        <begin position="112"/>
        <end position="136"/>
    </location>
</feature>
<dbReference type="GO" id="GO:0008237">
    <property type="term" value="F:metallopeptidase activity"/>
    <property type="evidence" value="ECO:0007669"/>
    <property type="project" value="UniProtKB-KW"/>
</dbReference>
<dbReference type="GO" id="GO:0004175">
    <property type="term" value="F:endopeptidase activity"/>
    <property type="evidence" value="ECO:0007669"/>
    <property type="project" value="UniProtKB-ARBA"/>
</dbReference>
<dbReference type="AlphaFoldDB" id="A0A7J3VU88"/>
<feature type="transmembrane region" description="Helical" evidence="1">
    <location>
        <begin position="157"/>
        <end position="181"/>
    </location>
</feature>
<dbReference type="PANTHER" id="PTHR35797">
    <property type="entry name" value="PROTEASE-RELATED"/>
    <property type="match status" value="1"/>
</dbReference>
<feature type="transmembrane region" description="Helical" evidence="1">
    <location>
        <begin position="242"/>
        <end position="264"/>
    </location>
</feature>
<keyword evidence="1" id="KW-0812">Transmembrane</keyword>
<feature type="transmembrane region" description="Helical" evidence="1">
    <location>
        <begin position="68"/>
        <end position="92"/>
    </location>
</feature>
<feature type="domain" description="CAAX prenyl protease 2/Lysostaphin resistance protein A-like" evidence="2">
    <location>
        <begin position="126"/>
        <end position="228"/>
    </location>
</feature>
<feature type="transmembrane region" description="Helical" evidence="1">
    <location>
        <begin position="39"/>
        <end position="56"/>
    </location>
</feature>
<dbReference type="Pfam" id="PF02517">
    <property type="entry name" value="Rce1-like"/>
    <property type="match status" value="1"/>
</dbReference>
<keyword evidence="1" id="KW-0472">Membrane</keyword>
<keyword evidence="1" id="KW-1133">Transmembrane helix</keyword>
<dbReference type="GO" id="GO:0080120">
    <property type="term" value="P:CAAX-box protein maturation"/>
    <property type="evidence" value="ECO:0007669"/>
    <property type="project" value="UniProtKB-ARBA"/>
</dbReference>